<sequence>MQDVVDISWWQLLFFSSILILPIGINYRFQLRLGTEATISIFRMFFQLCLVGLYLEYLFALNNLWINLLWLMVMVLIGASSILSKAKLPKRLLILPIAFSLAITAIPIVLIICFYIIKPTPLFGAQYLIPISGMLLGNCLSCNIVALQNLFSSYEHRQSEYEAAISLGASPQYASVPFVKESMQKAVSPIMASMATTGLVTLPGMMTGQILGGTSPMIAIKYQLMIMVAIFTMMSVSLSLALHLSLKAVLSKEGRVKVRVIKAK</sequence>
<feature type="transmembrane region" description="Helical" evidence="6">
    <location>
        <begin position="12"/>
        <end position="29"/>
    </location>
</feature>
<proteinExistence type="inferred from homology"/>
<accession>A0ABV4NFF1</accession>
<name>A0ABV4NFF1_9VIBR</name>
<evidence type="ECO:0000256" key="6">
    <source>
        <dbReference type="SAM" id="Phobius"/>
    </source>
</evidence>
<evidence type="ECO:0000256" key="4">
    <source>
        <dbReference type="ARBA" id="ARBA00022989"/>
    </source>
</evidence>
<feature type="transmembrane region" description="Helical" evidence="6">
    <location>
        <begin position="190"/>
        <end position="212"/>
    </location>
</feature>
<feature type="transmembrane region" description="Helical" evidence="6">
    <location>
        <begin position="129"/>
        <end position="151"/>
    </location>
</feature>
<evidence type="ECO:0000256" key="3">
    <source>
        <dbReference type="ARBA" id="ARBA00022692"/>
    </source>
</evidence>
<dbReference type="PANTHER" id="PTHR30028:SF0">
    <property type="entry name" value="PROTEIN ALUMINUM SENSITIVE 3"/>
    <property type="match status" value="1"/>
</dbReference>
<organism evidence="7 8">
    <name type="scientific">Vibrio gallaecicus</name>
    <dbReference type="NCBI Taxonomy" id="552386"/>
    <lineage>
        <taxon>Bacteria</taxon>
        <taxon>Pseudomonadati</taxon>
        <taxon>Pseudomonadota</taxon>
        <taxon>Gammaproteobacteria</taxon>
        <taxon>Vibrionales</taxon>
        <taxon>Vibrionaceae</taxon>
        <taxon>Vibrio</taxon>
    </lineage>
</organism>
<keyword evidence="4 6" id="KW-1133">Transmembrane helix</keyword>
<evidence type="ECO:0000313" key="7">
    <source>
        <dbReference type="EMBL" id="MFA0569874.1"/>
    </source>
</evidence>
<evidence type="ECO:0000256" key="2">
    <source>
        <dbReference type="ARBA" id="ARBA00005268"/>
    </source>
</evidence>
<dbReference type="InterPro" id="IPR005226">
    <property type="entry name" value="UPF0014_fam"/>
</dbReference>
<keyword evidence="3 6" id="KW-0812">Transmembrane</keyword>
<feature type="transmembrane region" description="Helical" evidence="6">
    <location>
        <begin position="92"/>
        <end position="117"/>
    </location>
</feature>
<dbReference type="RefSeq" id="WP_137372998.1">
    <property type="nucleotide sequence ID" value="NZ_AP025490.1"/>
</dbReference>
<protein>
    <submittedName>
        <fullName evidence="7">ABC transporter permease</fullName>
    </submittedName>
</protein>
<comment type="subcellular location">
    <subcellularLocation>
        <location evidence="1">Membrane</location>
        <topology evidence="1">Multi-pass membrane protein</topology>
    </subcellularLocation>
</comment>
<evidence type="ECO:0000256" key="1">
    <source>
        <dbReference type="ARBA" id="ARBA00004141"/>
    </source>
</evidence>
<feature type="transmembrane region" description="Helical" evidence="6">
    <location>
        <begin position="65"/>
        <end position="83"/>
    </location>
</feature>
<keyword evidence="5 6" id="KW-0472">Membrane</keyword>
<keyword evidence="8" id="KW-1185">Reference proteome</keyword>
<reference evidence="7 8" key="1">
    <citation type="journal article" date="2024" name="ISME J.">
        <title>Tailless and filamentous prophages are predominant in marine Vibrio.</title>
        <authorList>
            <person name="Steensen K."/>
            <person name="Seneca J."/>
            <person name="Bartlau N."/>
            <person name="Yu X.A."/>
            <person name="Hussain F.A."/>
            <person name="Polz M.F."/>
        </authorList>
    </citation>
    <scope>NUCLEOTIDE SEQUENCE [LARGE SCALE GENOMIC DNA]</scope>
    <source>
        <strain evidence="7 8">10N.222.51.A1</strain>
    </source>
</reference>
<dbReference type="EMBL" id="JBFRUW010000060">
    <property type="protein sequence ID" value="MFA0569874.1"/>
    <property type="molecule type" value="Genomic_DNA"/>
</dbReference>
<evidence type="ECO:0000256" key="5">
    <source>
        <dbReference type="ARBA" id="ARBA00023136"/>
    </source>
</evidence>
<dbReference type="Proteomes" id="UP001570417">
    <property type="component" value="Unassembled WGS sequence"/>
</dbReference>
<dbReference type="Pfam" id="PF03649">
    <property type="entry name" value="UPF0014"/>
    <property type="match status" value="1"/>
</dbReference>
<comment type="similarity">
    <text evidence="2">Belongs to the UPF0014 family.</text>
</comment>
<gene>
    <name evidence="7" type="ORF">AB4566_16500</name>
</gene>
<comment type="caution">
    <text evidence="7">The sequence shown here is derived from an EMBL/GenBank/DDBJ whole genome shotgun (WGS) entry which is preliminary data.</text>
</comment>
<evidence type="ECO:0000313" key="8">
    <source>
        <dbReference type="Proteomes" id="UP001570417"/>
    </source>
</evidence>
<dbReference type="PANTHER" id="PTHR30028">
    <property type="entry name" value="UPF0014 INNER MEMBRANE PROTEIN YBBM-RELATED"/>
    <property type="match status" value="1"/>
</dbReference>
<feature type="transmembrane region" description="Helical" evidence="6">
    <location>
        <begin position="41"/>
        <end position="59"/>
    </location>
</feature>
<feature type="transmembrane region" description="Helical" evidence="6">
    <location>
        <begin position="224"/>
        <end position="246"/>
    </location>
</feature>